<dbReference type="SFLD" id="SFLDS00003">
    <property type="entry name" value="Haloacid_Dehalogenase"/>
    <property type="match status" value="1"/>
</dbReference>
<dbReference type="SUPFAM" id="SSF81653">
    <property type="entry name" value="Calcium ATPase, transduction domain A"/>
    <property type="match status" value="1"/>
</dbReference>
<comment type="subcellular location">
    <subcellularLocation>
        <location evidence="1">Cell membrane</location>
        <topology evidence="1">Multi-pass membrane protein</topology>
    </subcellularLocation>
</comment>
<dbReference type="SUPFAM" id="SSF81660">
    <property type="entry name" value="Metal cation-transporting ATPase, ATP-binding domain N"/>
    <property type="match status" value="1"/>
</dbReference>
<dbReference type="RefSeq" id="WP_160943187.1">
    <property type="nucleotide sequence ID" value="NZ_CP063310.1"/>
</dbReference>
<evidence type="ECO:0000256" key="4">
    <source>
        <dbReference type="ARBA" id="ARBA00022989"/>
    </source>
</evidence>
<dbReference type="SFLD" id="SFLDG00002">
    <property type="entry name" value="C1.7:_P-type_atpase_like"/>
    <property type="match status" value="1"/>
</dbReference>
<dbReference type="InterPro" id="IPR018303">
    <property type="entry name" value="ATPase_P-typ_P_site"/>
</dbReference>
<evidence type="ECO:0000256" key="2">
    <source>
        <dbReference type="ARBA" id="ARBA00022692"/>
    </source>
</evidence>
<dbReference type="PRINTS" id="PR00119">
    <property type="entry name" value="CATATPASE"/>
</dbReference>
<evidence type="ECO:0000313" key="7">
    <source>
        <dbReference type="EMBL" id="QOS69415.1"/>
    </source>
</evidence>
<dbReference type="EMBL" id="CP063310">
    <property type="protein sequence ID" value="QOS69415.1"/>
    <property type="molecule type" value="Genomic_DNA"/>
</dbReference>
<dbReference type="InterPro" id="IPR008250">
    <property type="entry name" value="ATPase_P-typ_transduc_dom_A_sf"/>
</dbReference>
<evidence type="ECO:0000313" key="8">
    <source>
        <dbReference type="Proteomes" id="UP000478463"/>
    </source>
</evidence>
<dbReference type="InterPro" id="IPR036412">
    <property type="entry name" value="HAD-like_sf"/>
</dbReference>
<dbReference type="SFLD" id="SFLDF00027">
    <property type="entry name" value="p-type_atpase"/>
    <property type="match status" value="1"/>
</dbReference>
<dbReference type="PANTHER" id="PTHR42861">
    <property type="entry name" value="CALCIUM-TRANSPORTING ATPASE"/>
    <property type="match status" value="1"/>
</dbReference>
<dbReference type="PRINTS" id="PR00121">
    <property type="entry name" value="NAKATPASE"/>
</dbReference>
<dbReference type="Gene3D" id="1.20.1110.10">
    <property type="entry name" value="Calcium-transporting ATPase, transmembrane domain"/>
    <property type="match status" value="1"/>
</dbReference>
<dbReference type="Pfam" id="PF00122">
    <property type="entry name" value="E1-E2_ATPase"/>
    <property type="match status" value="1"/>
</dbReference>
<dbReference type="InterPro" id="IPR023214">
    <property type="entry name" value="HAD_sf"/>
</dbReference>
<dbReference type="InterPro" id="IPR023299">
    <property type="entry name" value="ATPase_P-typ_cyto_dom_N"/>
</dbReference>
<keyword evidence="4" id="KW-1133">Transmembrane helix</keyword>
<evidence type="ECO:0000259" key="6">
    <source>
        <dbReference type="Pfam" id="PF00122"/>
    </source>
</evidence>
<dbReference type="SUPFAM" id="SSF81665">
    <property type="entry name" value="Calcium ATPase, transmembrane domain M"/>
    <property type="match status" value="1"/>
</dbReference>
<dbReference type="KEGG" id="egd:GS424_006105"/>
<dbReference type="InterPro" id="IPR044492">
    <property type="entry name" value="P_typ_ATPase_HD_dom"/>
</dbReference>
<keyword evidence="3" id="KW-1278">Translocase</keyword>
<evidence type="ECO:0000256" key="5">
    <source>
        <dbReference type="ARBA" id="ARBA00023136"/>
    </source>
</evidence>
<sequence>MTEEQQVRGLSAAEVAERVARGEVNVDAGVKTRSVRQIVRENVLTLFNAINAVLAVFVLFTGSYKNMLFMVVIVCNACIGIVQEIRSKRTTDRLSIVASSKATVLRDGAQVELPLDQLVRDDVIELGRGDQIPADSTVVSGACDVNESLLTGESKLVKKGTGDELMSGSFVNAGTVWARVRHVGPENYAAKISAEAKQHKAPNSEIMNSLNGIIRFVSFIIFPLGALLFARQFFSGEHVALNDAILSTVAALVGMIPEGLILLTSTVLAVAVVRLAKSKVLVQQLYCIETLARVDTLCLDKTGTITTGKMEVAAVQPVPGVEQAAVDTAFASIARADDDPNDTALAIVEHYADTGVETLRPARMVPFSSDKKWSGAAFANGACYVMGAGQFVLGDGFAAVADQQDELAADARVLLLARVDGFDADGNIVGAPEPLGFVAIHDQIRATAAQTIAYFKEQGVDLKVISGDDPRTVSGIALKVGVPHAEAYVDATTLADDAAIADAIERYSVFGRVKPEQKKAFVVALQAKKHIVAMTGDGVNDTLALKQADCSVAMAAGSDAARNVAQLVLVDNDFAAMPKVVAEGRRSINNLQRSASLFLVKTLLSMTLAVLFILLPWQYPFQPIQMTLISAFTIGLPSFVLALEPNKDRIRGRFLENVIVKSIPGAICAVLTILVVNVVGYEFLHLDYAHVSTMCVLLTAWIGALLIVRLSIPFTPIRAALLVVVVGGTALGATVLHGLFGIQPFTFGMTVLFTILAIGVTALFHVLFNVFGAWHAKRLAAMA</sequence>
<dbReference type="GO" id="GO:0005524">
    <property type="term" value="F:ATP binding"/>
    <property type="evidence" value="ECO:0007669"/>
    <property type="project" value="InterPro"/>
</dbReference>
<dbReference type="Gene3D" id="3.40.1110.10">
    <property type="entry name" value="Calcium-transporting ATPase, cytoplasmic domain N"/>
    <property type="match status" value="1"/>
</dbReference>
<evidence type="ECO:0000256" key="1">
    <source>
        <dbReference type="ARBA" id="ARBA00004651"/>
    </source>
</evidence>
<keyword evidence="5" id="KW-0472">Membrane</keyword>
<dbReference type="Proteomes" id="UP000478463">
    <property type="component" value="Chromosome"/>
</dbReference>
<proteinExistence type="predicted"/>
<dbReference type="Gene3D" id="2.70.150.10">
    <property type="entry name" value="Calcium-transporting ATPase, cytoplasmic transduction domain A"/>
    <property type="match status" value="1"/>
</dbReference>
<dbReference type="Pfam" id="PF00702">
    <property type="entry name" value="Hydrolase"/>
    <property type="match status" value="1"/>
</dbReference>
<dbReference type="InterPro" id="IPR001757">
    <property type="entry name" value="P_typ_ATPase"/>
</dbReference>
<dbReference type="InterPro" id="IPR059000">
    <property type="entry name" value="ATPase_P-type_domA"/>
</dbReference>
<gene>
    <name evidence="7" type="ORF">GS424_006105</name>
</gene>
<dbReference type="GO" id="GO:0016887">
    <property type="term" value="F:ATP hydrolysis activity"/>
    <property type="evidence" value="ECO:0007669"/>
    <property type="project" value="InterPro"/>
</dbReference>
<dbReference type="InterPro" id="IPR023298">
    <property type="entry name" value="ATPase_P-typ_TM_dom_sf"/>
</dbReference>
<keyword evidence="2" id="KW-0812">Transmembrane</keyword>
<accession>A0A6L7IUX8</accession>
<dbReference type="AlphaFoldDB" id="A0A6L7IUX8"/>
<evidence type="ECO:0000256" key="3">
    <source>
        <dbReference type="ARBA" id="ARBA00022967"/>
    </source>
</evidence>
<dbReference type="Gene3D" id="3.40.50.1000">
    <property type="entry name" value="HAD superfamily/HAD-like"/>
    <property type="match status" value="1"/>
</dbReference>
<protein>
    <submittedName>
        <fullName evidence="7">HAD-IC family P-type ATPase</fullName>
    </submittedName>
</protein>
<organism evidence="7 8">
    <name type="scientific">Eggerthella guodeyinii</name>
    <dbReference type="NCBI Taxonomy" id="2690837"/>
    <lineage>
        <taxon>Bacteria</taxon>
        <taxon>Bacillati</taxon>
        <taxon>Actinomycetota</taxon>
        <taxon>Coriobacteriia</taxon>
        <taxon>Eggerthellales</taxon>
        <taxon>Eggerthellaceae</taxon>
        <taxon>Eggerthella</taxon>
    </lineage>
</organism>
<dbReference type="GO" id="GO:0005886">
    <property type="term" value="C:plasma membrane"/>
    <property type="evidence" value="ECO:0007669"/>
    <property type="project" value="UniProtKB-SubCell"/>
</dbReference>
<reference evidence="7 8" key="1">
    <citation type="submission" date="2020-10" db="EMBL/GenBank/DDBJ databases">
        <title>Eggerthella sp. nov., isolated from human feces.</title>
        <authorList>
            <person name="Yajun G."/>
        </authorList>
    </citation>
    <scope>NUCLEOTIDE SEQUENCE [LARGE SCALE GENOMIC DNA]</scope>
    <source>
        <strain evidence="7 8">HF-1101</strain>
    </source>
</reference>
<feature type="domain" description="P-type ATPase A" evidence="6">
    <location>
        <begin position="99"/>
        <end position="195"/>
    </location>
</feature>
<dbReference type="SUPFAM" id="SSF56784">
    <property type="entry name" value="HAD-like"/>
    <property type="match status" value="1"/>
</dbReference>
<name>A0A6L7IUX8_9ACTN</name>
<dbReference type="PROSITE" id="PS00154">
    <property type="entry name" value="ATPASE_E1_E2"/>
    <property type="match status" value="1"/>
</dbReference>
<dbReference type="NCBIfam" id="TIGR01494">
    <property type="entry name" value="ATPase_P-type"/>
    <property type="match status" value="2"/>
</dbReference>